<feature type="domain" description="N-acetyltransferase" evidence="1">
    <location>
        <begin position="1"/>
        <end position="149"/>
    </location>
</feature>
<proteinExistence type="predicted"/>
<evidence type="ECO:0000313" key="3">
    <source>
        <dbReference type="Proteomes" id="UP000321408"/>
    </source>
</evidence>
<dbReference type="OrthoDB" id="212302at2157"/>
<dbReference type="InterPro" id="IPR025559">
    <property type="entry name" value="Eis_dom"/>
</dbReference>
<protein>
    <submittedName>
        <fullName evidence="2">Enhanced intracellular survival protein Eis</fullName>
        <ecNumber evidence="2">2.3.1.-</ecNumber>
    </submittedName>
</protein>
<reference evidence="2 3" key="1">
    <citation type="journal article" date="2020" name="Nature">
        <title>Isolation of an archaeon at the prokaryote-eukaryote interface.</title>
        <authorList>
            <person name="Imachi H."/>
            <person name="Nobu M.K."/>
            <person name="Nakahara N."/>
            <person name="Morono Y."/>
            <person name="Ogawara M."/>
            <person name="Takaki Y."/>
            <person name="Takano Y."/>
            <person name="Uematsu K."/>
            <person name="Ikuta T."/>
            <person name="Ito M."/>
            <person name="Matsui Y."/>
            <person name="Miyazaki M."/>
            <person name="Murata K."/>
            <person name="Saito Y."/>
            <person name="Sakai S."/>
            <person name="Song C."/>
            <person name="Tasumi E."/>
            <person name="Yamanaka Y."/>
            <person name="Yamaguchi T."/>
            <person name="Kamagata Y."/>
            <person name="Tamaki H."/>
            <person name="Takai K."/>
        </authorList>
    </citation>
    <scope>NUCLEOTIDE SEQUENCE [LARGE SCALE GENOMIC DNA]</scope>
    <source>
        <strain evidence="2 3">MK-D1</strain>
    </source>
</reference>
<dbReference type="KEGG" id="psyt:DSAG12_01282"/>
<dbReference type="GO" id="GO:0030649">
    <property type="term" value="P:aminoglycoside antibiotic catabolic process"/>
    <property type="evidence" value="ECO:0007669"/>
    <property type="project" value="TreeGrafter"/>
</dbReference>
<dbReference type="Gene3D" id="3.40.630.30">
    <property type="match status" value="2"/>
</dbReference>
<dbReference type="PROSITE" id="PS51186">
    <property type="entry name" value="GNAT"/>
    <property type="match status" value="1"/>
</dbReference>
<evidence type="ECO:0000259" key="1">
    <source>
        <dbReference type="PROSITE" id="PS51186"/>
    </source>
</evidence>
<dbReference type="EC" id="2.3.1.-" evidence="2"/>
<dbReference type="PANTHER" id="PTHR37817:SF1">
    <property type="entry name" value="N-ACETYLTRANSFERASE EIS"/>
    <property type="match status" value="1"/>
</dbReference>
<dbReference type="InterPro" id="IPR000182">
    <property type="entry name" value="GNAT_dom"/>
</dbReference>
<dbReference type="Pfam" id="PF13527">
    <property type="entry name" value="Acetyltransf_9"/>
    <property type="match status" value="1"/>
</dbReference>
<dbReference type="Pfam" id="PF13530">
    <property type="entry name" value="SCP2_2"/>
    <property type="match status" value="1"/>
</dbReference>
<keyword evidence="2" id="KW-0808">Transferase</keyword>
<dbReference type="Pfam" id="PF17668">
    <property type="entry name" value="Acetyltransf_17"/>
    <property type="match status" value="1"/>
</dbReference>
<sequence>MELIKLDKSHLKSLKKLLKFSFPPENEQDEEWGNLIIKNEKILDDAFGWFDGDTLAATYGSYSSQIMLRGEIFDVKNIENVATLPTYRKKGLIRKGLIKELESSCDSKFHFHCLGPFKHQFYRNLGFENALDSKKLDSDFDFLSKKTDASGYKTKMGKVKEDSKLRDDITQVKRWFWEHSRYNPSKVHEVFTETFNQMSKKYIAVTYNENFEPKGYIIYHEKDETLKIEIMQYIDLQAFYALKQFLLSYQDQVKKIIFFSIPLDFPIDLLIDNYWLRGKKFSFQDNPWHMFRIVNLEKVLNKICKEFPDQDIYLKVSDEILNKNNGIFLFSKSKIERVESYSGKIDAKISISDLVPLISGRKSSFELYLNGKLTVPKKNVIYNSKNLVPQVIADFDEIFPKVNTFSFW</sequence>
<dbReference type="GO" id="GO:0034069">
    <property type="term" value="F:aminoglycoside N-acetyltransferase activity"/>
    <property type="evidence" value="ECO:0007669"/>
    <property type="project" value="TreeGrafter"/>
</dbReference>
<dbReference type="RefSeq" id="WP_147662364.1">
    <property type="nucleotide sequence ID" value="NZ_CP042905.2"/>
</dbReference>
<dbReference type="SUPFAM" id="SSF55729">
    <property type="entry name" value="Acyl-CoA N-acyltransferases (Nat)"/>
    <property type="match status" value="1"/>
</dbReference>
<keyword evidence="3" id="KW-1185">Reference proteome</keyword>
<dbReference type="InterPro" id="IPR036527">
    <property type="entry name" value="SCP2_sterol-bd_dom_sf"/>
</dbReference>
<dbReference type="InterPro" id="IPR041380">
    <property type="entry name" value="Acetyltransf_17"/>
</dbReference>
<evidence type="ECO:0000313" key="2">
    <source>
        <dbReference type="EMBL" id="QEE15456.1"/>
    </source>
</evidence>
<dbReference type="InterPro" id="IPR051554">
    <property type="entry name" value="Acetyltransferase_Eis"/>
</dbReference>
<dbReference type="Gene3D" id="3.30.1050.10">
    <property type="entry name" value="SCP2 sterol-binding domain"/>
    <property type="match status" value="1"/>
</dbReference>
<dbReference type="AlphaFoldDB" id="A0A5B9DA58"/>
<name>A0A5B9DA58_9ARCH</name>
<dbReference type="SUPFAM" id="SSF55718">
    <property type="entry name" value="SCP-like"/>
    <property type="match status" value="1"/>
</dbReference>
<organism evidence="2 3">
    <name type="scientific">Promethearchaeum syntrophicum</name>
    <dbReference type="NCBI Taxonomy" id="2594042"/>
    <lineage>
        <taxon>Archaea</taxon>
        <taxon>Promethearchaeati</taxon>
        <taxon>Promethearchaeota</taxon>
        <taxon>Promethearchaeia</taxon>
        <taxon>Promethearchaeales</taxon>
        <taxon>Promethearchaeaceae</taxon>
        <taxon>Promethearchaeum</taxon>
    </lineage>
</organism>
<dbReference type="PANTHER" id="PTHR37817">
    <property type="entry name" value="N-ACETYLTRANSFERASE EIS"/>
    <property type="match status" value="1"/>
</dbReference>
<dbReference type="Proteomes" id="UP000321408">
    <property type="component" value="Chromosome"/>
</dbReference>
<gene>
    <name evidence="2" type="primary">eis</name>
    <name evidence="2" type="ORF">DSAG12_01282</name>
</gene>
<reference evidence="2 3" key="2">
    <citation type="journal article" date="2024" name="Int. J. Syst. Evol. Microbiol.">
        <title>Promethearchaeum syntrophicum gen. nov., sp. nov., an anaerobic, obligately syntrophic archaeon, the first isolate of the lineage 'Asgard' archaea, and proposal of the new archaeal phylum Promethearchaeota phyl. nov. and kingdom Promethearchaeati regn. nov.</title>
        <authorList>
            <person name="Imachi H."/>
            <person name="Nobu M.K."/>
            <person name="Kato S."/>
            <person name="Takaki Y."/>
            <person name="Miyazaki M."/>
            <person name="Miyata M."/>
            <person name="Ogawara M."/>
            <person name="Saito Y."/>
            <person name="Sakai S."/>
            <person name="Tahara Y.O."/>
            <person name="Takano Y."/>
            <person name="Tasumi E."/>
            <person name="Uematsu K."/>
            <person name="Yoshimura T."/>
            <person name="Itoh T."/>
            <person name="Ohkuma M."/>
            <person name="Takai K."/>
        </authorList>
    </citation>
    <scope>NUCLEOTIDE SEQUENCE [LARGE SCALE GENOMIC DNA]</scope>
    <source>
        <strain evidence="2 3">MK-D1</strain>
    </source>
</reference>
<keyword evidence="2" id="KW-0012">Acyltransferase</keyword>
<dbReference type="InterPro" id="IPR016181">
    <property type="entry name" value="Acyl_CoA_acyltransferase"/>
</dbReference>
<dbReference type="GeneID" id="41329274"/>
<accession>A0A5B9DA58</accession>
<dbReference type="EMBL" id="CP042905">
    <property type="protein sequence ID" value="QEE15456.1"/>
    <property type="molecule type" value="Genomic_DNA"/>
</dbReference>